<evidence type="ECO:0000256" key="7">
    <source>
        <dbReference type="ARBA" id="ARBA00023125"/>
    </source>
</evidence>
<evidence type="ECO:0000256" key="6">
    <source>
        <dbReference type="ARBA" id="ARBA00022763"/>
    </source>
</evidence>
<comment type="similarity">
    <text evidence="2">Belongs to the WD repeat DDB2/WDR76 family.</text>
</comment>
<dbReference type="PANTHER" id="PTHR14773:SF0">
    <property type="entry name" value="WD REPEAT-CONTAINING PROTEIN 76"/>
    <property type="match status" value="1"/>
</dbReference>
<dbReference type="SUPFAM" id="SSF50978">
    <property type="entry name" value="WD40 repeat-like"/>
    <property type="match status" value="2"/>
</dbReference>
<evidence type="ECO:0000256" key="1">
    <source>
        <dbReference type="ARBA" id="ARBA00002530"/>
    </source>
</evidence>
<protein>
    <recommendedName>
        <fullName evidence="3">WD repeat-containing protein 76</fullName>
    </recommendedName>
</protein>
<dbReference type="InterPro" id="IPR050853">
    <property type="entry name" value="WD_repeat_DNA-damage-binding"/>
</dbReference>
<dbReference type="InterPro" id="IPR019775">
    <property type="entry name" value="WD40_repeat_CS"/>
</dbReference>
<sequence>MEVSANRIPPSDTTTRRPTTLTMTTVQVHGMECMDIERVSRTRIANANQAAGLAGSIKFCHLITHLKPYIINMSRKACGFFNLQRDSKNGVILNCSKKEPLPIIQQVKAVDEISTGSSSSEELEIDTTDTDIEAVTSVAAQTVVKRTRGRPTKTTATAQVKQMKMSEEDDPDARQGEKSDLEIMRERNISMRKNMIKDIGLLDAKEAFEETLKKRQQNKVKEKVVDSALPVTRESRSLRRTEAAAATESLATLKSKDLLGETLSLNQCLASFSNLKDLQMFIETAQSIEKASFAGDVGDSELSSMQFSVMKSRLCTLLETEFCLPEIASRFTSLAFHPSRSPLLLAGGNKNGCVCLWSLPRELSMLDNQLCAFQAHTDDVNHIQIGANYPHFLYTSSSDGSVKCLDINKQQFTLCYKLPIFDESDAVLNWHALSGPSVLLAASSGGQLLRLDTRDGSVAEFNCHTSSINTVDICGGNLVLTASRDTFVSVWDVRYMNLQGSGDGSINSGRLKYVKLGFEAVSAFFSVGGSRLLVTTKERISVYDHAPNMDPFNTFSGTGNFIESSRSRELVPKAFWHPLRKDVLVVGGAQGPVGGVHVFHAKHSSRPGVAVPANFVIKGELQGISGSGKMSTQRRSIRLKQACENLVEPTETNGPKIIKAVLKRKSVPQEVTPKDRQVLSPDESSDDEIFKNSEDEDDSLKENDELTDGEESKVKEEMAKVDEVEDNEQETEVERMRKKNIEERQKMFEQLKLGQLKQEMETRLSETTQHNSTPRRSSLFSSSRTPDTPSEPVRKSARLLGLEAKKLELPEERHIRVKDSPTAVCRKVNSSTGKMSIANFKSDWGNGVRDSTPVLSLEDALHGGFFDKDNNSLLLDMCLSMRLGSDEDETCLKEDNCSTEQFKRMMNSLTLKEHHKMKVVPARVYSLAFNPLTSGFMVAAGCKSGAVGLWKINPESTEWDETKVVAFDYHAKPTNCITFGEKEPHLMYTTSYDGTFRRGDLQKQEFSLLYETPPCRKDNHTCWHVEMQPGVFLLGVGDGSIAQIDAREDPTKRTDCFRCHDRSLRTISVHPGSGTHFATTSSFNKEVAIWDLRAMSKKRTFSGKLSSIEFPKTLSSAFFSPVTGDALLTTSADDLISVYDTSSLHTPSLVSKVAHNNHTGRWITNFRAVWHPQREDVCLVGSMDRPQRKLQLFQVAPKIKPLTNLAHAEFFTTIGAVAVFHPYLPAVAAANASGYVHIFM</sequence>
<feature type="region of interest" description="Disordered" evidence="9">
    <location>
        <begin position="762"/>
        <end position="795"/>
    </location>
</feature>
<dbReference type="PROSITE" id="PS50082">
    <property type="entry name" value="WD_REPEATS_2"/>
    <property type="match status" value="1"/>
</dbReference>
<keyword evidence="11" id="KW-1185">Reference proteome</keyword>
<evidence type="ECO:0000256" key="4">
    <source>
        <dbReference type="ARBA" id="ARBA00022574"/>
    </source>
</evidence>
<dbReference type="GO" id="GO:0005634">
    <property type="term" value="C:nucleus"/>
    <property type="evidence" value="ECO:0007669"/>
    <property type="project" value="TreeGrafter"/>
</dbReference>
<organism evidence="10 11">
    <name type="scientific">Cloeon dipterum</name>
    <dbReference type="NCBI Taxonomy" id="197152"/>
    <lineage>
        <taxon>Eukaryota</taxon>
        <taxon>Metazoa</taxon>
        <taxon>Ecdysozoa</taxon>
        <taxon>Arthropoda</taxon>
        <taxon>Hexapoda</taxon>
        <taxon>Insecta</taxon>
        <taxon>Pterygota</taxon>
        <taxon>Palaeoptera</taxon>
        <taxon>Ephemeroptera</taxon>
        <taxon>Pisciforma</taxon>
        <taxon>Baetidae</taxon>
        <taxon>Cloeon</taxon>
    </lineage>
</organism>
<evidence type="ECO:0000256" key="9">
    <source>
        <dbReference type="SAM" id="MobiDB-lite"/>
    </source>
</evidence>
<comment type="function">
    <text evidence="1">Specifically binds 5-hydroxymethylcytosine (5hmC), suggesting that it acts as a specific reader of 5hmC.</text>
</comment>
<dbReference type="EMBL" id="CADEPI010000012">
    <property type="protein sequence ID" value="CAB3363561.1"/>
    <property type="molecule type" value="Genomic_DNA"/>
</dbReference>
<feature type="repeat" description="WD" evidence="8">
    <location>
        <begin position="461"/>
        <end position="494"/>
    </location>
</feature>
<name>A0A8S1C5X8_9INSE</name>
<feature type="compositionally biased region" description="Basic and acidic residues" evidence="9">
    <location>
        <begin position="700"/>
        <end position="722"/>
    </location>
</feature>
<dbReference type="PROSITE" id="PS00678">
    <property type="entry name" value="WD_REPEATS_1"/>
    <property type="match status" value="1"/>
</dbReference>
<evidence type="ECO:0000313" key="10">
    <source>
        <dbReference type="EMBL" id="CAB3363561.1"/>
    </source>
</evidence>
<reference evidence="10 11" key="1">
    <citation type="submission" date="2020-04" db="EMBL/GenBank/DDBJ databases">
        <authorList>
            <person name="Alioto T."/>
            <person name="Alioto T."/>
            <person name="Gomez Garrido J."/>
        </authorList>
    </citation>
    <scope>NUCLEOTIDE SEQUENCE [LARGE SCALE GENOMIC DNA]</scope>
</reference>
<dbReference type="InterPro" id="IPR001680">
    <property type="entry name" value="WD40_rpt"/>
</dbReference>
<evidence type="ECO:0000256" key="2">
    <source>
        <dbReference type="ARBA" id="ARBA00005434"/>
    </source>
</evidence>
<keyword evidence="7" id="KW-0238">DNA-binding</keyword>
<comment type="caution">
    <text evidence="10">The sequence shown here is derived from an EMBL/GenBank/DDBJ whole genome shotgun (WGS) entry which is preliminary data.</text>
</comment>
<keyword evidence="6" id="KW-0227">DNA damage</keyword>
<dbReference type="GO" id="GO:2000001">
    <property type="term" value="P:regulation of DNA damage checkpoint"/>
    <property type="evidence" value="ECO:0007669"/>
    <property type="project" value="TreeGrafter"/>
</dbReference>
<dbReference type="Proteomes" id="UP000494165">
    <property type="component" value="Unassembled WGS sequence"/>
</dbReference>
<dbReference type="InterPro" id="IPR036322">
    <property type="entry name" value="WD40_repeat_dom_sf"/>
</dbReference>
<evidence type="ECO:0000256" key="8">
    <source>
        <dbReference type="PROSITE-ProRule" id="PRU00221"/>
    </source>
</evidence>
<dbReference type="PANTHER" id="PTHR14773">
    <property type="entry name" value="WD REPEAT-CONTAINING PROTEIN 76"/>
    <property type="match status" value="1"/>
</dbReference>
<feature type="region of interest" description="Disordered" evidence="9">
    <location>
        <begin position="159"/>
        <end position="179"/>
    </location>
</feature>
<gene>
    <name evidence="10" type="ORF">CLODIP_2_CD02225</name>
</gene>
<dbReference type="GO" id="GO:0006974">
    <property type="term" value="P:DNA damage response"/>
    <property type="evidence" value="ECO:0007669"/>
    <property type="project" value="UniProtKB-KW"/>
</dbReference>
<dbReference type="GO" id="GO:0003677">
    <property type="term" value="F:DNA binding"/>
    <property type="evidence" value="ECO:0007669"/>
    <property type="project" value="UniProtKB-KW"/>
</dbReference>
<dbReference type="SMART" id="SM00320">
    <property type="entry name" value="WD40"/>
    <property type="match status" value="7"/>
</dbReference>
<keyword evidence="4 8" id="KW-0853">WD repeat</keyword>
<dbReference type="InterPro" id="IPR015943">
    <property type="entry name" value="WD40/YVTN_repeat-like_dom_sf"/>
</dbReference>
<dbReference type="Pfam" id="PF00400">
    <property type="entry name" value="WD40"/>
    <property type="match status" value="2"/>
</dbReference>
<dbReference type="Gene3D" id="2.130.10.10">
    <property type="entry name" value="YVTN repeat-like/Quinoprotein amine dehydrogenase"/>
    <property type="match status" value="2"/>
</dbReference>
<evidence type="ECO:0000256" key="5">
    <source>
        <dbReference type="ARBA" id="ARBA00022737"/>
    </source>
</evidence>
<dbReference type="OrthoDB" id="9890280at2759"/>
<feature type="compositionally biased region" description="Low complexity" evidence="9">
    <location>
        <begin position="772"/>
        <end position="786"/>
    </location>
</feature>
<evidence type="ECO:0000256" key="3">
    <source>
        <dbReference type="ARBA" id="ARBA00021234"/>
    </source>
</evidence>
<accession>A0A8S1C5X8</accession>
<evidence type="ECO:0000313" key="11">
    <source>
        <dbReference type="Proteomes" id="UP000494165"/>
    </source>
</evidence>
<keyword evidence="5" id="KW-0677">Repeat</keyword>
<feature type="region of interest" description="Disordered" evidence="9">
    <location>
        <begin position="668"/>
        <end position="735"/>
    </location>
</feature>
<proteinExistence type="inferred from homology"/>
<dbReference type="AlphaFoldDB" id="A0A8S1C5X8"/>